<dbReference type="PANTHER" id="PTHR43156">
    <property type="entry name" value="STAGE II SPORULATION PROTEIN E-RELATED"/>
    <property type="match status" value="1"/>
</dbReference>
<dbReference type="InterPro" id="IPR036457">
    <property type="entry name" value="PPM-type-like_dom_sf"/>
</dbReference>
<feature type="transmembrane region" description="Helical" evidence="3">
    <location>
        <begin position="83"/>
        <end position="115"/>
    </location>
</feature>
<feature type="domain" description="PPM-type phosphatase" evidence="4">
    <location>
        <begin position="295"/>
        <end position="522"/>
    </location>
</feature>
<keyword evidence="3" id="KW-0812">Transmembrane</keyword>
<dbReference type="AlphaFoldDB" id="A1ZLJ2"/>
<sequence>MKAFYDFFISDFRIKDSQRIRKNPKLLLHFCVIAALFCGVYAIVCLSIGFVPAVYANLSLFVLFVACIFLYKTTISFHHLSQVFLIICFTGLIAFIYLSGGIASVALSWICFIPITAILLIDLRQGVVWLGLGILVILGFAMAGTLPNQLPKQGHTLYSVMLNTGLACMITWLTSIFVQIKEKSQQVIQAQNLELKIQKEEMQVQNEELVQQKEEVVSQRDFIEKKNQEMKFLNNKLGSSERVLRKAVKSLRESQQKISNKNEVLEQRDRFIQKSIRSAVTIQETLLPHPQKLNELLRDYFVIYYPKDKVSGDFYWLNKVGCHTILVVSDCTGHGIPGAFMTMIGNTLLDKIVSTEKITSPAAILDALHTEIQLVLRQKETQDINGMDATIVSLEQANGALTRLTFAGAKNSLFYLPKGELLLCELKGARKSLGGIQNENKQFVNHVLNLAPESLIYLGSDGLQDQNDVHRKKFGKDRLIRMLNQIALLPLSGQKEKIEEALHQQMINTTQRDDILWLGIRI</sequence>
<feature type="transmembrane region" description="Helical" evidence="3">
    <location>
        <begin position="158"/>
        <end position="178"/>
    </location>
</feature>
<dbReference type="InterPro" id="IPR048435">
    <property type="entry name" value="MASE6"/>
</dbReference>
<dbReference type="Gene3D" id="3.60.40.10">
    <property type="entry name" value="PPM-type phosphatase domain"/>
    <property type="match status" value="1"/>
</dbReference>
<reference evidence="5 6" key="1">
    <citation type="submission" date="2007-01" db="EMBL/GenBank/DDBJ databases">
        <authorList>
            <person name="Haygood M."/>
            <person name="Podell S."/>
            <person name="Anderson C."/>
            <person name="Hopkinson B."/>
            <person name="Roe K."/>
            <person name="Barbeau K."/>
            <person name="Gaasterland T."/>
            <person name="Ferriera S."/>
            <person name="Johnson J."/>
            <person name="Kravitz S."/>
            <person name="Beeson K."/>
            <person name="Sutton G."/>
            <person name="Rogers Y.-H."/>
            <person name="Friedman R."/>
            <person name="Frazier M."/>
            <person name="Venter J.C."/>
        </authorList>
    </citation>
    <scope>NUCLEOTIDE SEQUENCE [LARGE SCALE GENOMIC DNA]</scope>
    <source>
        <strain evidence="5 6">ATCC 23134</strain>
    </source>
</reference>
<dbReference type="EMBL" id="AAWS01000014">
    <property type="protein sequence ID" value="EAY28746.1"/>
    <property type="molecule type" value="Genomic_DNA"/>
</dbReference>
<evidence type="ECO:0000313" key="5">
    <source>
        <dbReference type="EMBL" id="EAY28746.1"/>
    </source>
</evidence>
<dbReference type="eggNOG" id="COG2208">
    <property type="taxonomic scope" value="Bacteria"/>
</dbReference>
<keyword evidence="6" id="KW-1185">Reference proteome</keyword>
<dbReference type="OrthoDB" id="9763484at2"/>
<dbReference type="SMART" id="SM00331">
    <property type="entry name" value="PP2C_SIG"/>
    <property type="match status" value="1"/>
</dbReference>
<name>A1ZLJ2_MICM2</name>
<keyword evidence="1" id="KW-0378">Hydrolase</keyword>
<keyword evidence="3" id="KW-0472">Membrane</keyword>
<feature type="transmembrane region" description="Helical" evidence="3">
    <location>
        <begin position="127"/>
        <end position="146"/>
    </location>
</feature>
<dbReference type="InterPro" id="IPR001932">
    <property type="entry name" value="PPM-type_phosphatase-like_dom"/>
</dbReference>
<gene>
    <name evidence="5" type="ORF">M23134_07844</name>
</gene>
<dbReference type="RefSeq" id="WP_002697479.1">
    <property type="nucleotide sequence ID" value="NZ_AAWS01000014.1"/>
</dbReference>
<evidence type="ECO:0000256" key="1">
    <source>
        <dbReference type="ARBA" id="ARBA00022801"/>
    </source>
</evidence>
<feature type="transmembrane region" description="Helical" evidence="3">
    <location>
        <begin position="26"/>
        <end position="44"/>
    </location>
</feature>
<evidence type="ECO:0000259" key="4">
    <source>
        <dbReference type="SMART" id="SM00331"/>
    </source>
</evidence>
<dbReference type="Pfam" id="PF07228">
    <property type="entry name" value="SpoIIE"/>
    <property type="match status" value="1"/>
</dbReference>
<keyword evidence="2" id="KW-0175">Coiled coil</keyword>
<proteinExistence type="predicted"/>
<dbReference type="InterPro" id="IPR052016">
    <property type="entry name" value="Bact_Sigma-Reg"/>
</dbReference>
<protein>
    <submittedName>
        <fullName evidence="5">Bacterial signal domain protein</fullName>
    </submittedName>
</protein>
<evidence type="ECO:0000256" key="3">
    <source>
        <dbReference type="SAM" id="Phobius"/>
    </source>
</evidence>
<evidence type="ECO:0000256" key="2">
    <source>
        <dbReference type="SAM" id="Coils"/>
    </source>
</evidence>
<feature type="coiled-coil region" evidence="2">
    <location>
        <begin position="181"/>
        <end position="268"/>
    </location>
</feature>
<dbReference type="Pfam" id="PF20966">
    <property type="entry name" value="MASE6"/>
    <property type="match status" value="1"/>
</dbReference>
<dbReference type="Proteomes" id="UP000004095">
    <property type="component" value="Unassembled WGS sequence"/>
</dbReference>
<accession>A1ZLJ2</accession>
<evidence type="ECO:0000313" key="6">
    <source>
        <dbReference type="Proteomes" id="UP000004095"/>
    </source>
</evidence>
<keyword evidence="3" id="KW-1133">Transmembrane helix</keyword>
<feature type="transmembrane region" description="Helical" evidence="3">
    <location>
        <begin position="50"/>
        <end position="71"/>
    </location>
</feature>
<dbReference type="GO" id="GO:0016791">
    <property type="term" value="F:phosphatase activity"/>
    <property type="evidence" value="ECO:0007669"/>
    <property type="project" value="TreeGrafter"/>
</dbReference>
<comment type="caution">
    <text evidence="5">The sequence shown here is derived from an EMBL/GenBank/DDBJ whole genome shotgun (WGS) entry which is preliminary data.</text>
</comment>
<dbReference type="PANTHER" id="PTHR43156:SF9">
    <property type="entry name" value="HAMP DOMAIN-CONTAINING PROTEIN"/>
    <property type="match status" value="1"/>
</dbReference>
<organism evidence="5 6">
    <name type="scientific">Microscilla marina ATCC 23134</name>
    <dbReference type="NCBI Taxonomy" id="313606"/>
    <lineage>
        <taxon>Bacteria</taxon>
        <taxon>Pseudomonadati</taxon>
        <taxon>Bacteroidota</taxon>
        <taxon>Cytophagia</taxon>
        <taxon>Cytophagales</taxon>
        <taxon>Microscillaceae</taxon>
        <taxon>Microscilla</taxon>
    </lineage>
</organism>